<dbReference type="Proteomes" id="UP001163719">
    <property type="component" value="Unassembled WGS sequence"/>
</dbReference>
<reference evidence="2" key="1">
    <citation type="submission" date="2022-10" db="EMBL/GenBank/DDBJ databases">
        <title>Chryseobacterium babae sp. nov. isolated from the gut of the beetle Oryctes rhinoceros, and Chryseobacterium kimseyorum sp. nov., isolated from a stick insect rearing cage.</title>
        <authorList>
            <person name="Shelomi M."/>
            <person name="Han C.-J."/>
            <person name="Chen W.-M."/>
            <person name="Chen H.-K."/>
            <person name="Liaw S.-J."/>
            <person name="Muhle E."/>
            <person name="Clermont D."/>
        </authorList>
    </citation>
    <scope>NUCLEOTIDE SEQUENCE</scope>
    <source>
        <strain evidence="2">WLa1L2M3</strain>
    </source>
</reference>
<feature type="signal peptide" evidence="1">
    <location>
        <begin position="1"/>
        <end position="19"/>
    </location>
</feature>
<dbReference type="EMBL" id="JAPDHV010000002">
    <property type="protein sequence ID" value="MCW3160657.1"/>
    <property type="molecule type" value="Genomic_DNA"/>
</dbReference>
<dbReference type="RefSeq" id="WP_264742606.1">
    <property type="nucleotide sequence ID" value="NZ_JAPDHV010000002.1"/>
</dbReference>
<keyword evidence="1" id="KW-0732">Signal</keyword>
<evidence type="ECO:0008006" key="4">
    <source>
        <dbReference type="Google" id="ProtNLM"/>
    </source>
</evidence>
<evidence type="ECO:0000313" key="3">
    <source>
        <dbReference type="Proteomes" id="UP001163719"/>
    </source>
</evidence>
<accession>A0ABT3HLJ9</accession>
<comment type="caution">
    <text evidence="2">The sequence shown here is derived from an EMBL/GenBank/DDBJ whole genome shotgun (WGS) entry which is preliminary data.</text>
</comment>
<organism evidence="2 3">
    <name type="scientific">Chryseobacterium oryctis</name>
    <dbReference type="NCBI Taxonomy" id="2952618"/>
    <lineage>
        <taxon>Bacteria</taxon>
        <taxon>Pseudomonadati</taxon>
        <taxon>Bacteroidota</taxon>
        <taxon>Flavobacteriia</taxon>
        <taxon>Flavobacteriales</taxon>
        <taxon>Weeksellaceae</taxon>
        <taxon>Chryseobacterium group</taxon>
        <taxon>Chryseobacterium</taxon>
    </lineage>
</organism>
<feature type="chain" id="PRO_5045922414" description="Secreted protein" evidence="1">
    <location>
        <begin position="20"/>
        <end position="217"/>
    </location>
</feature>
<protein>
    <recommendedName>
        <fullName evidence="4">Secreted protein</fullName>
    </recommendedName>
</protein>
<evidence type="ECO:0000256" key="1">
    <source>
        <dbReference type="SAM" id="SignalP"/>
    </source>
</evidence>
<evidence type="ECO:0000313" key="2">
    <source>
        <dbReference type="EMBL" id="MCW3160657.1"/>
    </source>
</evidence>
<sequence length="217" mass="24890">MASKFTLFILLILGISAFSQTKKKFTNIPSVLNGIIPNDRIDFWILVHNEYGKDKEVRTSGTKKDYVSQSSGFNLFPDEDSFYYIVYSSAGKINYVTDFDALKSFIGKIDNVEEASIAATIDGYLIDEEFKDVAANYYEDTSNYYLDLGKLTSKECPYQKKHFTLTVNKKSGTITDIKDNGTYIELYNKKCTNNPRLLKIEKKEEPKDEPKKPTKRR</sequence>
<proteinExistence type="predicted"/>
<gene>
    <name evidence="2" type="ORF">OH806_05165</name>
</gene>
<name>A0ABT3HLJ9_9FLAO</name>
<keyword evidence="3" id="KW-1185">Reference proteome</keyword>